<reference evidence="2 3" key="1">
    <citation type="submission" date="2019-03" db="EMBL/GenBank/DDBJ databases">
        <authorList>
            <person name="Gaulin E."/>
            <person name="Dumas B."/>
        </authorList>
    </citation>
    <scope>NUCLEOTIDE SEQUENCE [LARGE SCALE GENOMIC DNA]</scope>
    <source>
        <strain evidence="2">CBS 568.67</strain>
    </source>
</reference>
<dbReference type="Proteomes" id="UP000332933">
    <property type="component" value="Unassembled WGS sequence"/>
</dbReference>
<reference evidence="1" key="2">
    <citation type="submission" date="2019-06" db="EMBL/GenBank/DDBJ databases">
        <title>Genomics analysis of Aphanomyces spp. identifies a new class of oomycete effector associated with host adaptation.</title>
        <authorList>
            <person name="Gaulin E."/>
        </authorList>
    </citation>
    <scope>NUCLEOTIDE SEQUENCE</scope>
    <source>
        <strain evidence="1">CBS 578.67</strain>
    </source>
</reference>
<dbReference type="OrthoDB" id="10317279at2759"/>
<accession>A0A485KTC7</accession>
<sequence length="231" mass="25525">MTGEAEDEVAAVLCCLVACVDDLGASPRLVILEDKDDDDIQQVVLALSSAVAVGSTTVGAAFSLAELFAMTSAIVFQGNTPQSEEAIVAHMSRETFELIRLQRSCIQGVRRDRLLRLVESSNQLMHHPTTLLAPWPELALEARWTDTGDAIYAKTNVLGDAFAPLKRCRQYAKQRALSDAAIYQALRRRVRNLIACREVNRIAKLNQQKLHAVAAAHGWDQHIEEDADNYE</sequence>
<name>A0A485KTC7_9STRA</name>
<organism evidence="2 3">
    <name type="scientific">Aphanomyces stellatus</name>
    <dbReference type="NCBI Taxonomy" id="120398"/>
    <lineage>
        <taxon>Eukaryota</taxon>
        <taxon>Sar</taxon>
        <taxon>Stramenopiles</taxon>
        <taxon>Oomycota</taxon>
        <taxon>Saprolegniomycetes</taxon>
        <taxon>Saprolegniales</taxon>
        <taxon>Verrucalvaceae</taxon>
        <taxon>Aphanomyces</taxon>
    </lineage>
</organism>
<evidence type="ECO:0000313" key="1">
    <source>
        <dbReference type="EMBL" id="KAF0697782.1"/>
    </source>
</evidence>
<evidence type="ECO:0000313" key="2">
    <source>
        <dbReference type="EMBL" id="VFT88434.1"/>
    </source>
</evidence>
<protein>
    <submittedName>
        <fullName evidence="2">Aste57867_11575 protein</fullName>
    </submittedName>
</protein>
<keyword evidence="3" id="KW-1185">Reference proteome</keyword>
<dbReference type="EMBL" id="VJMH01005292">
    <property type="protein sequence ID" value="KAF0697782.1"/>
    <property type="molecule type" value="Genomic_DNA"/>
</dbReference>
<evidence type="ECO:0000313" key="3">
    <source>
        <dbReference type="Proteomes" id="UP000332933"/>
    </source>
</evidence>
<proteinExistence type="predicted"/>
<dbReference type="EMBL" id="CAADRA010005313">
    <property type="protein sequence ID" value="VFT88434.1"/>
    <property type="molecule type" value="Genomic_DNA"/>
</dbReference>
<gene>
    <name evidence="2" type="primary">Aste57867_11575</name>
    <name evidence="1" type="ORF">As57867_011532</name>
    <name evidence="2" type="ORF">ASTE57867_11575</name>
</gene>
<dbReference type="AlphaFoldDB" id="A0A485KTC7"/>